<evidence type="ECO:0000256" key="1">
    <source>
        <dbReference type="ARBA" id="ARBA00022723"/>
    </source>
</evidence>
<evidence type="ECO:0000256" key="3">
    <source>
        <dbReference type="ARBA" id="ARBA00023008"/>
    </source>
</evidence>
<evidence type="ECO:0000313" key="6">
    <source>
        <dbReference type="EMBL" id="KKN25716.1"/>
    </source>
</evidence>
<organism evidence="6">
    <name type="scientific">marine sediment metagenome</name>
    <dbReference type="NCBI Taxonomy" id="412755"/>
    <lineage>
        <taxon>unclassified sequences</taxon>
        <taxon>metagenomes</taxon>
        <taxon>ecological metagenomes</taxon>
    </lineage>
</organism>
<feature type="domain" description="Plastocyanin-like" evidence="4">
    <location>
        <begin position="2"/>
        <end position="58"/>
    </location>
</feature>
<dbReference type="PROSITE" id="PS00080">
    <property type="entry name" value="MULTICOPPER_OXIDASE2"/>
    <property type="match status" value="1"/>
</dbReference>
<evidence type="ECO:0008006" key="7">
    <source>
        <dbReference type="Google" id="ProtNLM"/>
    </source>
</evidence>
<evidence type="ECO:0000259" key="5">
    <source>
        <dbReference type="Pfam" id="PF07731"/>
    </source>
</evidence>
<name>A0A0F9RL52_9ZZZZ</name>
<dbReference type="Pfam" id="PF07731">
    <property type="entry name" value="Cu-oxidase_2"/>
    <property type="match status" value="1"/>
</dbReference>
<dbReference type="PROSITE" id="PS00079">
    <property type="entry name" value="MULTICOPPER_OXIDASE1"/>
    <property type="match status" value="1"/>
</dbReference>
<protein>
    <recommendedName>
        <fullName evidence="7">Plastocyanin-like domain-containing protein</fullName>
    </recommendedName>
</protein>
<gene>
    <name evidence="6" type="ORF">LCGC14_0881950</name>
</gene>
<evidence type="ECO:0000256" key="2">
    <source>
        <dbReference type="ARBA" id="ARBA00023002"/>
    </source>
</evidence>
<sequence length="312" mass="35258">MSYFDFRIPGLEMTVIAADGQPIKPVTVDEFRIATAEAFDVIIKPKGNQTYTLFAESMDRSGYVRGTLTTELGREADVPTLRPPSERGMSAVGMSHDMAGMDHNQMTPDVSMDMSDHHMGHAEMMHHESEPMMTSLPVDSIPISHDNHDRVGVAMISENPTSRLNEPGVGLENVSHRVLVYQDLIGAQPWPDERPPERTLQLHLTGNMERYMWSFDGKKFTEVDGIIPFNYGERLRLVLVNDTMMDHPIHLHGMWMELENGHYPRPRKHTISVKPSEKVSLLISADAKGDWAFHCHLLYHMKAGMFRVVSVA</sequence>
<keyword evidence="3" id="KW-0186">Copper</keyword>
<dbReference type="InterPro" id="IPR001117">
    <property type="entry name" value="Cu-oxidase_2nd"/>
</dbReference>
<comment type="caution">
    <text evidence="6">The sequence shown here is derived from an EMBL/GenBank/DDBJ whole genome shotgun (WGS) entry which is preliminary data.</text>
</comment>
<dbReference type="EMBL" id="LAZR01002780">
    <property type="protein sequence ID" value="KKN25716.1"/>
    <property type="molecule type" value="Genomic_DNA"/>
</dbReference>
<dbReference type="InterPro" id="IPR011706">
    <property type="entry name" value="Cu-oxidase_C"/>
</dbReference>
<proteinExistence type="predicted"/>
<feature type="domain" description="Plastocyanin-like" evidence="5">
    <location>
        <begin position="194"/>
        <end position="311"/>
    </location>
</feature>
<reference evidence="6" key="1">
    <citation type="journal article" date="2015" name="Nature">
        <title>Complex archaea that bridge the gap between prokaryotes and eukaryotes.</title>
        <authorList>
            <person name="Spang A."/>
            <person name="Saw J.H."/>
            <person name="Jorgensen S.L."/>
            <person name="Zaremba-Niedzwiedzka K."/>
            <person name="Martijn J."/>
            <person name="Lind A.E."/>
            <person name="van Eijk R."/>
            <person name="Schleper C."/>
            <person name="Guy L."/>
            <person name="Ettema T.J."/>
        </authorList>
    </citation>
    <scope>NUCLEOTIDE SEQUENCE</scope>
</reference>
<dbReference type="GO" id="GO:0016491">
    <property type="term" value="F:oxidoreductase activity"/>
    <property type="evidence" value="ECO:0007669"/>
    <property type="project" value="UniProtKB-KW"/>
</dbReference>
<dbReference type="Gene3D" id="2.60.40.420">
    <property type="entry name" value="Cupredoxins - blue copper proteins"/>
    <property type="match status" value="2"/>
</dbReference>
<evidence type="ECO:0000259" key="4">
    <source>
        <dbReference type="Pfam" id="PF00394"/>
    </source>
</evidence>
<dbReference type="CDD" id="cd13896">
    <property type="entry name" value="CuRO_3_CopA"/>
    <property type="match status" value="1"/>
</dbReference>
<dbReference type="InterPro" id="IPR008972">
    <property type="entry name" value="Cupredoxin"/>
</dbReference>
<dbReference type="PANTHER" id="PTHR11709">
    <property type="entry name" value="MULTI-COPPER OXIDASE"/>
    <property type="match status" value="1"/>
</dbReference>
<dbReference type="InterPro" id="IPR033138">
    <property type="entry name" value="Cu_oxidase_CS"/>
</dbReference>
<dbReference type="InterPro" id="IPR034279">
    <property type="entry name" value="CuRO_3_CopA"/>
</dbReference>
<dbReference type="InterPro" id="IPR045087">
    <property type="entry name" value="Cu-oxidase_fam"/>
</dbReference>
<dbReference type="GO" id="GO:0005507">
    <property type="term" value="F:copper ion binding"/>
    <property type="evidence" value="ECO:0007669"/>
    <property type="project" value="InterPro"/>
</dbReference>
<dbReference type="PANTHER" id="PTHR11709:SF394">
    <property type="entry name" value="FI03373P-RELATED"/>
    <property type="match status" value="1"/>
</dbReference>
<accession>A0A0F9RL52</accession>
<dbReference type="Pfam" id="PF00394">
    <property type="entry name" value="Cu-oxidase"/>
    <property type="match status" value="1"/>
</dbReference>
<keyword evidence="2" id="KW-0560">Oxidoreductase</keyword>
<keyword evidence="1" id="KW-0479">Metal-binding</keyword>
<dbReference type="SUPFAM" id="SSF49503">
    <property type="entry name" value="Cupredoxins"/>
    <property type="match status" value="2"/>
</dbReference>
<dbReference type="AlphaFoldDB" id="A0A0F9RL52"/>
<dbReference type="InterPro" id="IPR002355">
    <property type="entry name" value="Cu_oxidase_Cu_BS"/>
</dbReference>